<dbReference type="Gene3D" id="1.25.40.10">
    <property type="entry name" value="Tetratricopeptide repeat domain"/>
    <property type="match status" value="1"/>
</dbReference>
<dbReference type="InterPro" id="IPR019734">
    <property type="entry name" value="TPR_rpt"/>
</dbReference>
<dbReference type="Proteomes" id="UP001055580">
    <property type="component" value="Chromosome"/>
</dbReference>
<dbReference type="Pfam" id="PF13759">
    <property type="entry name" value="2OG-FeII_Oxy_5"/>
    <property type="match status" value="1"/>
</dbReference>
<dbReference type="PROSITE" id="PS50005">
    <property type="entry name" value="TPR"/>
    <property type="match status" value="1"/>
</dbReference>
<protein>
    <submittedName>
        <fullName evidence="2">2OG-Fe(II) oxygenase</fullName>
    </submittedName>
</protein>
<keyword evidence="3" id="KW-1185">Reference proteome</keyword>
<dbReference type="Pfam" id="PF14559">
    <property type="entry name" value="TPR_19"/>
    <property type="match status" value="1"/>
</dbReference>
<gene>
    <name evidence="2" type="ORF">M9980_11470</name>
</gene>
<keyword evidence="1" id="KW-0802">TPR repeat</keyword>
<reference evidence="2" key="1">
    <citation type="submission" date="2022-05" db="EMBL/GenBank/DDBJ databases">
        <title>Sphingomonas sp. strain RMG20 Genome sequencing and assembly.</title>
        <authorList>
            <person name="Kim I."/>
        </authorList>
    </citation>
    <scope>NUCLEOTIDE SEQUENCE</scope>
    <source>
        <strain evidence="2">RMG20</strain>
    </source>
</reference>
<dbReference type="Gene3D" id="2.60.120.620">
    <property type="entry name" value="q2cbj1_9rhob like domain"/>
    <property type="match status" value="1"/>
</dbReference>
<dbReference type="InterPro" id="IPR011990">
    <property type="entry name" value="TPR-like_helical_dom_sf"/>
</dbReference>
<feature type="repeat" description="TPR" evidence="1">
    <location>
        <begin position="117"/>
        <end position="150"/>
    </location>
</feature>
<organism evidence="2 3">
    <name type="scientific">Sphingomonas donggukensis</name>
    <dbReference type="NCBI Taxonomy" id="2949093"/>
    <lineage>
        <taxon>Bacteria</taxon>
        <taxon>Pseudomonadati</taxon>
        <taxon>Pseudomonadota</taxon>
        <taxon>Alphaproteobacteria</taxon>
        <taxon>Sphingomonadales</taxon>
        <taxon>Sphingomonadaceae</taxon>
        <taxon>Sphingomonas</taxon>
    </lineage>
</organism>
<dbReference type="RefSeq" id="WP_250750904.1">
    <property type="nucleotide sequence ID" value="NZ_CP098401.1"/>
</dbReference>
<sequence>MSRTAVAAPPRLALTIEPEPAKALPMEQERALLRQAIDRQPATEALRRGYVSLSLLLDAFDDVIALGTPLAEDTGAASDLLAVAIAYMSRDHDGDMTCADGFAARAAAAADEPKPRAAALALHGKIRTLLGDRDGALTLLEAALEADPANVDAAKRRMTLLLRRGQPDTALAVADALRARGANHARLLAAMGEAHAMLGDLATARSLIGVPDFLVSETLPVPDGWSSLEGFNADLSAELNGHANLRYGRYGVASSHSWRVDRPATGRVPANRALRDAITARVLDAARRHDAIDHPWVATRPDRAIFHNWSVLTDAEGYEEWHVHQGGWMSGVYYVDVPDAIVNGTGREGCIAFGLPDDPVDGAIATAYGETLVRPRSGMLLLFPSQAFHRTFPHGGDRRRICVAFDIVPA</sequence>
<proteinExistence type="predicted"/>
<evidence type="ECO:0000313" key="3">
    <source>
        <dbReference type="Proteomes" id="UP001055580"/>
    </source>
</evidence>
<name>A0ABY4TTJ6_9SPHN</name>
<evidence type="ECO:0000256" key="1">
    <source>
        <dbReference type="PROSITE-ProRule" id="PRU00339"/>
    </source>
</evidence>
<dbReference type="SUPFAM" id="SSF48452">
    <property type="entry name" value="TPR-like"/>
    <property type="match status" value="1"/>
</dbReference>
<dbReference type="EMBL" id="CP098401">
    <property type="protein sequence ID" value="URW75160.1"/>
    <property type="molecule type" value="Genomic_DNA"/>
</dbReference>
<dbReference type="InterPro" id="IPR012668">
    <property type="entry name" value="CHP02466"/>
</dbReference>
<accession>A0ABY4TTJ6</accession>
<evidence type="ECO:0000313" key="2">
    <source>
        <dbReference type="EMBL" id="URW75160.1"/>
    </source>
</evidence>